<dbReference type="EMBL" id="CP036264">
    <property type="protein sequence ID" value="QEG00177.1"/>
    <property type="molecule type" value="Genomic_DNA"/>
</dbReference>
<proteinExistence type="predicted"/>
<gene>
    <name evidence="1" type="ORF">Mal15_42460</name>
</gene>
<keyword evidence="2" id="KW-1185">Reference proteome</keyword>
<evidence type="ECO:0000313" key="2">
    <source>
        <dbReference type="Proteomes" id="UP000321353"/>
    </source>
</evidence>
<reference evidence="1 2" key="1">
    <citation type="submission" date="2019-02" db="EMBL/GenBank/DDBJ databases">
        <title>Planctomycetal bacteria perform biofilm scaping via a novel small molecule.</title>
        <authorList>
            <person name="Jeske O."/>
            <person name="Boedeker C."/>
            <person name="Wiegand S."/>
            <person name="Breitling P."/>
            <person name="Kallscheuer N."/>
            <person name="Jogler M."/>
            <person name="Rohde M."/>
            <person name="Petersen J."/>
            <person name="Medema M.H."/>
            <person name="Surup F."/>
            <person name="Jogler C."/>
        </authorList>
    </citation>
    <scope>NUCLEOTIDE SEQUENCE [LARGE SCALE GENOMIC DNA]</scope>
    <source>
        <strain evidence="1 2">Mal15</strain>
    </source>
</reference>
<protein>
    <submittedName>
        <fullName evidence="1">Uncharacterized protein</fullName>
    </submittedName>
</protein>
<organism evidence="1 2">
    <name type="scientific">Stieleria maiorica</name>
    <dbReference type="NCBI Taxonomy" id="2795974"/>
    <lineage>
        <taxon>Bacteria</taxon>
        <taxon>Pseudomonadati</taxon>
        <taxon>Planctomycetota</taxon>
        <taxon>Planctomycetia</taxon>
        <taxon>Pirellulales</taxon>
        <taxon>Pirellulaceae</taxon>
        <taxon>Stieleria</taxon>
    </lineage>
</organism>
<name>A0A5B9MJH7_9BACT</name>
<dbReference type="AlphaFoldDB" id="A0A5B9MJH7"/>
<accession>A0A5B9MJH7</accession>
<dbReference type="Proteomes" id="UP000321353">
    <property type="component" value="Chromosome"/>
</dbReference>
<sequence length="86" mass="10077">MAVRGDSFSARIRVKGFFSPERIDWTEVESRFFDDFEAYISKLLATDRRFVLDFHDGRKSWVTVNEGQESKVLQLQKIAETSNRKS</sequence>
<evidence type="ECO:0000313" key="1">
    <source>
        <dbReference type="EMBL" id="QEG00177.1"/>
    </source>
</evidence>
<dbReference type="KEGG" id="smam:Mal15_42460"/>